<dbReference type="STRING" id="477680.SAMN05421788_107255"/>
<dbReference type="KEGG" id="fln:FLA_2613"/>
<name>A0A173MG40_9BACT</name>
<evidence type="ECO:0000313" key="2">
    <source>
        <dbReference type="Proteomes" id="UP000186917"/>
    </source>
</evidence>
<keyword evidence="2" id="KW-1185">Reference proteome</keyword>
<accession>A0A173MG40</accession>
<dbReference type="RefSeq" id="WP_076380865.1">
    <property type="nucleotide sequence ID" value="NZ_AP017422.1"/>
</dbReference>
<dbReference type="OrthoDB" id="366288at2"/>
<evidence type="ECO:0000313" key="1">
    <source>
        <dbReference type="EMBL" id="SIT27512.1"/>
    </source>
</evidence>
<gene>
    <name evidence="1" type="ORF">SAMN05421788_107255</name>
</gene>
<proteinExistence type="predicted"/>
<protein>
    <submittedName>
        <fullName evidence="1">Putative baseplate assembly protein</fullName>
    </submittedName>
</protein>
<reference evidence="2" key="1">
    <citation type="submission" date="2017-01" db="EMBL/GenBank/DDBJ databases">
        <authorList>
            <person name="Varghese N."/>
            <person name="Submissions S."/>
        </authorList>
    </citation>
    <scope>NUCLEOTIDE SEQUENCE [LARGE SCALE GENOMIC DNA]</scope>
    <source>
        <strain evidence="2">DSM 21054</strain>
    </source>
</reference>
<dbReference type="InterPro" id="IPR011749">
    <property type="entry name" value="CHP02243"/>
</dbReference>
<dbReference type="EMBL" id="FTOR01000007">
    <property type="protein sequence ID" value="SIT27512.1"/>
    <property type="molecule type" value="Genomic_DNA"/>
</dbReference>
<dbReference type="AlphaFoldDB" id="A0A173MG40"/>
<dbReference type="NCBIfam" id="TIGR02243">
    <property type="entry name" value="putative baseplate assembly protein"/>
    <property type="match status" value="1"/>
</dbReference>
<dbReference type="Proteomes" id="UP000186917">
    <property type="component" value="Unassembled WGS sequence"/>
</dbReference>
<sequence>MSANCNCCNHTDSVVPVAVTNRPGLSTIQYRVGTQPEFKANMLARLSGQGQDILRQFTSRNNEDFTISLLDAFSVVADVLTFYQERIANESYLRTAKERLSVLQMARLIGYELRPGVAAATCVAFTLEDTPGALNPVQINNKTTSPVEGVPPLSLPQGIKIQSVPGPDEQAQTFETIGSITARAEWNAMRPRLTQQQAVTTTGKLVVLKGADNNVKQGDVLMIRTGTSFALKKVLKAVVDTTANNTTVYFDLSGVMPPYTPPSGVSVGNVNEFDAVTDITNTVVSTISAKQWKEEDLSTLVQSKKWNAFALQNSVSKAIEQSTSPTGQVFIFRKRASVFGYNAAMQMADVTTGTPAKAKVKENTIEAIDATATVKTPHFSWLEWDLEEVAATLYLDSTYDETIPNTYIAVQKATTAIADMDIYAVRDISQQARSAYGISCKCSKISLGYKTSLPDQIPPAANTTNWWGTGTTLAAIRNISVFVQSELLPLASLPITGSISGKTITLNRWYPGLKAGQLVALTGDRADLPGTSASEVMTLETVIVQKGFTVVTFTQVLSYTYVLSSVTINGNVAIATHGETVTEILGSGDASKAFQSFNLRQPPLTYISGASASGAQSTLQIWVNDLLWTEVPYFLGHTAEERIYITRQDDNAVTTVTFGDGITGARLPGGQENIKAIYRKGIGTGALVKANQLTQLLTRPLGVKSAANPIAATGAANAEQLENARANAPLTVLTLDRIVSLQDYEDFARAYAGISKALATWTWKGQRRNVFITIAGINGATVATSSVLYTNLLKSIRDAGENYVPLTMASYVPRYFRLSANVKIDAAYNNDKVLAAINTQLRAAFSFDARNFGQQVTASEVIAVIQNVPGVAGVDLDTLYRSENAAGFHYILPSNAPVTGDDTVFAAELLIIDPKPITINIIT</sequence>
<organism evidence="1 2">
    <name type="scientific">Filimonas lacunae</name>
    <dbReference type="NCBI Taxonomy" id="477680"/>
    <lineage>
        <taxon>Bacteria</taxon>
        <taxon>Pseudomonadati</taxon>
        <taxon>Bacteroidota</taxon>
        <taxon>Chitinophagia</taxon>
        <taxon>Chitinophagales</taxon>
        <taxon>Chitinophagaceae</taxon>
        <taxon>Filimonas</taxon>
    </lineage>
</organism>